<evidence type="ECO:0000256" key="6">
    <source>
        <dbReference type="ARBA" id="ARBA00023136"/>
    </source>
</evidence>
<dbReference type="GO" id="GO:0046872">
    <property type="term" value="F:metal ion binding"/>
    <property type="evidence" value="ECO:0007669"/>
    <property type="project" value="UniProtKB-KW"/>
</dbReference>
<evidence type="ECO:0000256" key="7">
    <source>
        <dbReference type="ARBA" id="ARBA00039097"/>
    </source>
</evidence>
<keyword evidence="4" id="KW-1278">Translocase</keyword>
<dbReference type="RefSeq" id="WP_078715714.1">
    <property type="nucleotide sequence ID" value="NZ_FUYC01000001.1"/>
</dbReference>
<dbReference type="Pfam" id="PF00122">
    <property type="entry name" value="E1-E2_ATPase"/>
    <property type="match status" value="1"/>
</dbReference>
<evidence type="ECO:0000256" key="3">
    <source>
        <dbReference type="ARBA" id="ARBA00022692"/>
    </source>
</evidence>
<dbReference type="SFLD" id="SFLDG00002">
    <property type="entry name" value="C1.7:_P-type_atpase_like"/>
    <property type="match status" value="1"/>
</dbReference>
<dbReference type="Proteomes" id="UP000190027">
    <property type="component" value="Unassembled WGS sequence"/>
</dbReference>
<dbReference type="PANTHER" id="PTHR48085:SF5">
    <property type="entry name" value="CADMIUM_ZINC-TRANSPORTING ATPASE HMA4-RELATED"/>
    <property type="match status" value="1"/>
</dbReference>
<dbReference type="SUPFAM" id="SSF56784">
    <property type="entry name" value="HAD-like"/>
    <property type="match status" value="1"/>
</dbReference>
<dbReference type="NCBIfam" id="TIGR01525">
    <property type="entry name" value="ATPase-IB_hvy"/>
    <property type="match status" value="1"/>
</dbReference>
<keyword evidence="5" id="KW-1133">Transmembrane helix</keyword>
<dbReference type="InterPro" id="IPR023214">
    <property type="entry name" value="HAD_sf"/>
</dbReference>
<protein>
    <recommendedName>
        <fullName evidence="7">P-type Zn(2+) transporter</fullName>
        <ecNumber evidence="7">7.2.2.12</ecNumber>
    </recommendedName>
</protein>
<keyword evidence="3" id="KW-0812">Transmembrane</keyword>
<dbReference type="InterPro" id="IPR027256">
    <property type="entry name" value="P-typ_ATPase_IB"/>
</dbReference>
<evidence type="ECO:0000256" key="5">
    <source>
        <dbReference type="ARBA" id="ARBA00022989"/>
    </source>
</evidence>
<name>A0A1T4W258_9BACT</name>
<proteinExistence type="inferred from homology"/>
<dbReference type="PANTHER" id="PTHR48085">
    <property type="entry name" value="CADMIUM/ZINC-TRANSPORTING ATPASE HMA2-RELATED"/>
    <property type="match status" value="1"/>
</dbReference>
<dbReference type="SFLD" id="SFLDF00027">
    <property type="entry name" value="p-type_atpase"/>
    <property type="match status" value="1"/>
</dbReference>
<dbReference type="GO" id="GO:0005524">
    <property type="term" value="F:ATP binding"/>
    <property type="evidence" value="ECO:0007669"/>
    <property type="project" value="UniProtKB-UniRule"/>
</dbReference>
<dbReference type="GO" id="GO:0005886">
    <property type="term" value="C:plasma membrane"/>
    <property type="evidence" value="ECO:0007669"/>
    <property type="project" value="UniProtKB-SubCell"/>
</dbReference>
<gene>
    <name evidence="11" type="ORF">SAMN02745704_00121</name>
</gene>
<dbReference type="GO" id="GO:0016887">
    <property type="term" value="F:ATP hydrolysis activity"/>
    <property type="evidence" value="ECO:0007669"/>
    <property type="project" value="InterPro"/>
</dbReference>
<dbReference type="STRING" id="1121449.SAMN02745704_00121"/>
<reference evidence="11 12" key="1">
    <citation type="submission" date="2017-02" db="EMBL/GenBank/DDBJ databases">
        <authorList>
            <person name="Peterson S.W."/>
        </authorList>
    </citation>
    <scope>NUCLEOTIDE SEQUENCE [LARGE SCALE GENOMIC DNA]</scope>
    <source>
        <strain evidence="11 12">DSM 16080</strain>
    </source>
</reference>
<feature type="domain" description="P-type ATPase A" evidence="10">
    <location>
        <begin position="198"/>
        <end position="294"/>
    </location>
</feature>
<dbReference type="InterPro" id="IPR008250">
    <property type="entry name" value="ATPase_P-typ_transduc_dom_A_sf"/>
</dbReference>
<dbReference type="InterPro" id="IPR036412">
    <property type="entry name" value="HAD-like_sf"/>
</dbReference>
<dbReference type="Gene3D" id="3.40.50.1000">
    <property type="entry name" value="HAD superfamily/HAD-like"/>
    <property type="match status" value="1"/>
</dbReference>
<dbReference type="NCBIfam" id="TIGR01494">
    <property type="entry name" value="ATPase_P-type"/>
    <property type="match status" value="1"/>
</dbReference>
<dbReference type="PROSITE" id="PS01229">
    <property type="entry name" value="COF_2"/>
    <property type="match status" value="1"/>
</dbReference>
<evidence type="ECO:0000256" key="8">
    <source>
        <dbReference type="ARBA" id="ARBA00047308"/>
    </source>
</evidence>
<dbReference type="InterPro" id="IPR018303">
    <property type="entry name" value="ATPase_P-typ_P_site"/>
</dbReference>
<dbReference type="Gene3D" id="2.70.150.10">
    <property type="entry name" value="Calcium-transporting ATPase, cytoplasmic transduction domain A"/>
    <property type="match status" value="1"/>
</dbReference>
<dbReference type="PROSITE" id="PS00154">
    <property type="entry name" value="ATPASE_E1_E2"/>
    <property type="match status" value="1"/>
</dbReference>
<evidence type="ECO:0000313" key="12">
    <source>
        <dbReference type="Proteomes" id="UP000190027"/>
    </source>
</evidence>
<comment type="similarity">
    <text evidence="2 9">Belongs to the cation transport ATPase (P-type) (TC 3.A.3) family. Type IB subfamily.</text>
</comment>
<dbReference type="PRINTS" id="PR00119">
    <property type="entry name" value="CATATPASE"/>
</dbReference>
<dbReference type="SUPFAM" id="SSF81653">
    <property type="entry name" value="Calcium ATPase, transduction domain A"/>
    <property type="match status" value="1"/>
</dbReference>
<dbReference type="InterPro" id="IPR001757">
    <property type="entry name" value="P_typ_ATPase"/>
</dbReference>
<organism evidence="11 12">
    <name type="scientific">Paucidesulfovibrio gracilis DSM 16080</name>
    <dbReference type="NCBI Taxonomy" id="1121449"/>
    <lineage>
        <taxon>Bacteria</taxon>
        <taxon>Pseudomonadati</taxon>
        <taxon>Thermodesulfobacteriota</taxon>
        <taxon>Desulfovibrionia</taxon>
        <taxon>Desulfovibrionales</taxon>
        <taxon>Desulfovibrionaceae</taxon>
        <taxon>Paucidesulfovibrio</taxon>
    </lineage>
</organism>
<evidence type="ECO:0000256" key="9">
    <source>
        <dbReference type="RuleBase" id="RU362081"/>
    </source>
</evidence>
<dbReference type="Gene3D" id="3.40.1110.10">
    <property type="entry name" value="Calcium-transporting ATPase, cytoplasmic domain N"/>
    <property type="match status" value="1"/>
</dbReference>
<dbReference type="EC" id="7.2.2.12" evidence="7"/>
<evidence type="ECO:0000259" key="10">
    <source>
        <dbReference type="Pfam" id="PF00122"/>
    </source>
</evidence>
<dbReference type="AlphaFoldDB" id="A0A1T4W258"/>
<keyword evidence="12" id="KW-1185">Reference proteome</keyword>
<comment type="catalytic activity">
    <reaction evidence="8">
        <text>Zn(2+)(in) + ATP + H2O = Zn(2+)(out) + ADP + phosphate + H(+)</text>
        <dbReference type="Rhea" id="RHEA:20621"/>
        <dbReference type="ChEBI" id="CHEBI:15377"/>
        <dbReference type="ChEBI" id="CHEBI:15378"/>
        <dbReference type="ChEBI" id="CHEBI:29105"/>
        <dbReference type="ChEBI" id="CHEBI:30616"/>
        <dbReference type="ChEBI" id="CHEBI:43474"/>
        <dbReference type="ChEBI" id="CHEBI:456216"/>
        <dbReference type="EC" id="7.2.2.12"/>
    </reaction>
</comment>
<keyword evidence="9" id="KW-0547">Nucleotide-binding</keyword>
<dbReference type="InterPro" id="IPR044492">
    <property type="entry name" value="P_typ_ATPase_HD_dom"/>
</dbReference>
<dbReference type="SFLD" id="SFLDS00003">
    <property type="entry name" value="Haloacid_Dehalogenase"/>
    <property type="match status" value="1"/>
</dbReference>
<dbReference type="OrthoDB" id="9763278at2"/>
<dbReference type="InterPro" id="IPR051014">
    <property type="entry name" value="Cation_Transport_ATPase_IB"/>
</dbReference>
<evidence type="ECO:0000256" key="4">
    <source>
        <dbReference type="ARBA" id="ARBA00022967"/>
    </source>
</evidence>
<evidence type="ECO:0000256" key="2">
    <source>
        <dbReference type="ARBA" id="ARBA00006024"/>
    </source>
</evidence>
<dbReference type="EMBL" id="FUYC01000001">
    <property type="protein sequence ID" value="SKA71336.1"/>
    <property type="molecule type" value="Genomic_DNA"/>
</dbReference>
<keyword evidence="9" id="KW-0479">Metal-binding</keyword>
<accession>A0A1T4W258</accession>
<dbReference type="Pfam" id="PF00702">
    <property type="entry name" value="Hydrolase"/>
    <property type="match status" value="1"/>
</dbReference>
<comment type="subcellular location">
    <subcellularLocation>
        <location evidence="9">Cell membrane</location>
    </subcellularLocation>
    <subcellularLocation>
        <location evidence="1">Membrane</location>
    </subcellularLocation>
</comment>
<dbReference type="InterPro" id="IPR023299">
    <property type="entry name" value="ATPase_P-typ_cyto_dom_N"/>
</dbReference>
<keyword evidence="9" id="KW-0067">ATP-binding</keyword>
<keyword evidence="6" id="KW-0472">Membrane</keyword>
<evidence type="ECO:0000313" key="11">
    <source>
        <dbReference type="EMBL" id="SKA71336.1"/>
    </source>
</evidence>
<dbReference type="InterPro" id="IPR059000">
    <property type="entry name" value="ATPase_P-type_domA"/>
</dbReference>
<evidence type="ECO:0000256" key="1">
    <source>
        <dbReference type="ARBA" id="ARBA00004370"/>
    </source>
</evidence>
<sequence length="697" mass="73553">MSRLPSAARARVVHETPRRLRFRWNGLLAPDLNPEYLRAWFGNFPGVREVRVNAPGRTLVVEYDGLRAHRQAICNGFSHVPDQAFDQTASTVPNARGIDALFHTGLAGMVPFFPPALQATVAGIMGISPMLRGIDTLLNQGLKARVLDMTTVGASLLRSDYVTASSIAAMVVVGDYLRGMSDDRSNTLLKSLIAAPVENVRVERGGEEQDVGFDDVRVGDVVLCSGGELVPVDGQVVRGEAMVDLSGITGESAPGLLRAGDEALSGSVVVEGSLGIVARTTGRDTSMVRIAEFMTRAVTERSDAENKSTRLADALAPLTLGLGAAIYAATGDMERALSVLTVDFACAVKFPAPVVIKTSMYSAARQGVIFKSGNALEALAEVDAIVFDKTGTVTRGELSVTDILLAESESEDALLRLAAAVEDRFGHPIGRGIVREAARRGLTPPKATDLDLNVAHGVGGMVDGEQVRVGSRHFIQDDCGVDCSVLAEATAALRSQGKSLVYVSRGTTLQGVAALKDSVREEAGAVMTALRACGVRKMVMLTGDHAATTRRLRERLPALDEVRAELTPDQKAAAVRSLQDQGWRVAVVGDGVNDAPAFTAADVGVCMSRSTGLARESAHIVLDRDSLNGLVTARLYAQRVERILQYCFNAGVGVNLGLLGAAGAGLLRPVVAAGVHNANTFAILGLAAWASSREITS</sequence>
<dbReference type="GO" id="GO:0016463">
    <property type="term" value="F:P-type zinc transporter activity"/>
    <property type="evidence" value="ECO:0007669"/>
    <property type="project" value="UniProtKB-EC"/>
</dbReference>
<keyword evidence="9" id="KW-1003">Cell membrane</keyword>